<dbReference type="InterPro" id="IPR009057">
    <property type="entry name" value="Homeodomain-like_sf"/>
</dbReference>
<keyword evidence="1" id="KW-0805">Transcription regulation</keyword>
<evidence type="ECO:0000256" key="2">
    <source>
        <dbReference type="ARBA" id="ARBA00023125"/>
    </source>
</evidence>
<dbReference type="InterPro" id="IPR018060">
    <property type="entry name" value="HTH_AraC"/>
</dbReference>
<dbReference type="PROSITE" id="PS01124">
    <property type="entry name" value="HTH_ARAC_FAMILY_2"/>
    <property type="match status" value="1"/>
</dbReference>
<feature type="domain" description="HTH araC/xylS-type" evidence="4">
    <location>
        <begin position="188"/>
        <end position="286"/>
    </location>
</feature>
<keyword evidence="3" id="KW-0804">Transcription</keyword>
<protein>
    <submittedName>
        <fullName evidence="5">AraC family transcriptional regulator</fullName>
    </submittedName>
</protein>
<sequence>MDAIFDKLPDAPALSSQSRAWSGILVEYYHHIANELIAPRLAQHLITLNCGKPYHLIQRFDGHIFEKQVQPGNLILTPAGQPTEWIWDSEVDVLHLLLEPEFINKVVTEVFEGNSAQIEILNSFATPDPRIQQIGQLLLAELESEQLGNRFYGESLANALTVHLIRSYCTVKPVVRHNSSGLSKSKLKRVVEYIQDHLDQDLSLNEIAFEINLSVYHFTRLFKQSMGLAPHQYQIRCRVERAKELLQQGEMAIADIATRVGFYDQSHLNRHFKRIVGVSPKVVQQNSKNFLYISNSVQDRTA</sequence>
<organism evidence="5 6">
    <name type="scientific">Komarekiella delphini-convector SJRDD-AB1</name>
    <dbReference type="NCBI Taxonomy" id="2593771"/>
    <lineage>
        <taxon>Bacteria</taxon>
        <taxon>Bacillati</taxon>
        <taxon>Cyanobacteriota</taxon>
        <taxon>Cyanophyceae</taxon>
        <taxon>Nostocales</taxon>
        <taxon>Nostocaceae</taxon>
        <taxon>Komarekiella</taxon>
        <taxon>Komarekiella delphini-convector</taxon>
    </lineage>
</organism>
<dbReference type="SMART" id="SM00342">
    <property type="entry name" value="HTH_ARAC"/>
    <property type="match status" value="1"/>
</dbReference>
<accession>A0AA40SZC5</accession>
<evidence type="ECO:0000259" key="4">
    <source>
        <dbReference type="PROSITE" id="PS01124"/>
    </source>
</evidence>
<dbReference type="InterPro" id="IPR018062">
    <property type="entry name" value="HTH_AraC-typ_CS"/>
</dbReference>
<gene>
    <name evidence="5" type="ORF">FNW02_18600</name>
</gene>
<evidence type="ECO:0000313" key="5">
    <source>
        <dbReference type="EMBL" id="MBD6617782.1"/>
    </source>
</evidence>
<reference evidence="5" key="1">
    <citation type="submission" date="2019-07" db="EMBL/GenBank/DDBJ databases">
        <title>Toxilogical consequences of a new and cryptic species of cyanobacteria (Komarekiella delphini-convector) recovered from the epidermis of a bottlenose dolphin and 1500 ft. in the air.</title>
        <authorList>
            <person name="Brown A.O."/>
            <person name="Dvorak P."/>
            <person name="Villanueva C.D."/>
            <person name="Foss A.J."/>
            <person name="Garvey A.D."/>
            <person name="Gibson Q.A."/>
            <person name="Johansen J.R."/>
            <person name="Casamatta D.A."/>
        </authorList>
    </citation>
    <scope>NUCLEOTIDE SEQUENCE</scope>
    <source>
        <strain evidence="5">SJRDD-AB1</strain>
    </source>
</reference>
<dbReference type="Gene3D" id="1.10.10.60">
    <property type="entry name" value="Homeodomain-like"/>
    <property type="match status" value="2"/>
</dbReference>
<proteinExistence type="predicted"/>
<dbReference type="PROSITE" id="PS00041">
    <property type="entry name" value="HTH_ARAC_FAMILY_1"/>
    <property type="match status" value="1"/>
</dbReference>
<dbReference type="AlphaFoldDB" id="A0AA40SZC5"/>
<keyword evidence="2" id="KW-0238">DNA-binding</keyword>
<evidence type="ECO:0000313" key="6">
    <source>
        <dbReference type="Proteomes" id="UP001165986"/>
    </source>
</evidence>
<dbReference type="RefSeq" id="WP_191759001.1">
    <property type="nucleotide sequence ID" value="NZ_VJXY01000020.1"/>
</dbReference>
<dbReference type="GO" id="GO:0003700">
    <property type="term" value="F:DNA-binding transcription factor activity"/>
    <property type="evidence" value="ECO:0007669"/>
    <property type="project" value="InterPro"/>
</dbReference>
<dbReference type="PANTHER" id="PTHR46796:SF6">
    <property type="entry name" value="ARAC SUBFAMILY"/>
    <property type="match status" value="1"/>
</dbReference>
<dbReference type="GO" id="GO:0043565">
    <property type="term" value="F:sequence-specific DNA binding"/>
    <property type="evidence" value="ECO:0007669"/>
    <property type="project" value="InterPro"/>
</dbReference>
<dbReference type="SUPFAM" id="SSF46689">
    <property type="entry name" value="Homeodomain-like"/>
    <property type="match status" value="2"/>
</dbReference>
<dbReference type="InterPro" id="IPR050204">
    <property type="entry name" value="AraC_XylS_family_regulators"/>
</dbReference>
<dbReference type="EMBL" id="VJXY01000020">
    <property type="protein sequence ID" value="MBD6617782.1"/>
    <property type="molecule type" value="Genomic_DNA"/>
</dbReference>
<dbReference type="PANTHER" id="PTHR46796">
    <property type="entry name" value="HTH-TYPE TRANSCRIPTIONAL ACTIVATOR RHAS-RELATED"/>
    <property type="match status" value="1"/>
</dbReference>
<name>A0AA40SZC5_9NOST</name>
<comment type="caution">
    <text evidence="5">The sequence shown here is derived from an EMBL/GenBank/DDBJ whole genome shotgun (WGS) entry which is preliminary data.</text>
</comment>
<dbReference type="Proteomes" id="UP001165986">
    <property type="component" value="Unassembled WGS sequence"/>
</dbReference>
<evidence type="ECO:0000256" key="3">
    <source>
        <dbReference type="ARBA" id="ARBA00023163"/>
    </source>
</evidence>
<dbReference type="Pfam" id="PF12833">
    <property type="entry name" value="HTH_18"/>
    <property type="match status" value="1"/>
</dbReference>
<keyword evidence="6" id="KW-1185">Reference proteome</keyword>
<evidence type="ECO:0000256" key="1">
    <source>
        <dbReference type="ARBA" id="ARBA00023015"/>
    </source>
</evidence>